<evidence type="ECO:0000313" key="2">
    <source>
        <dbReference type="EMBL" id="SDU65343.1"/>
    </source>
</evidence>
<feature type="region of interest" description="Disordered" evidence="1">
    <location>
        <begin position="126"/>
        <end position="174"/>
    </location>
</feature>
<dbReference type="AlphaFoldDB" id="A0A1H2K9V6"/>
<organism evidence="2 3">
    <name type="scientific">Gordonia westfalica</name>
    <dbReference type="NCBI Taxonomy" id="158898"/>
    <lineage>
        <taxon>Bacteria</taxon>
        <taxon>Bacillati</taxon>
        <taxon>Actinomycetota</taxon>
        <taxon>Actinomycetes</taxon>
        <taxon>Mycobacteriales</taxon>
        <taxon>Gordoniaceae</taxon>
        <taxon>Gordonia</taxon>
    </lineage>
</organism>
<gene>
    <name evidence="2" type="ORF">SAMN04488548_1343003</name>
</gene>
<name>A0A1H2K9V6_9ACTN</name>
<evidence type="ECO:0000313" key="3">
    <source>
        <dbReference type="Proteomes" id="UP000183180"/>
    </source>
</evidence>
<feature type="region of interest" description="Disordered" evidence="1">
    <location>
        <begin position="1"/>
        <end position="36"/>
    </location>
</feature>
<reference evidence="2 3" key="1">
    <citation type="submission" date="2016-10" db="EMBL/GenBank/DDBJ databases">
        <authorList>
            <person name="de Groot N.N."/>
        </authorList>
    </citation>
    <scope>NUCLEOTIDE SEQUENCE [LARGE SCALE GENOMIC DNA]</scope>
    <source>
        <strain evidence="2 3">DSM 44215</strain>
    </source>
</reference>
<feature type="compositionally biased region" description="Basic and acidic residues" evidence="1">
    <location>
        <begin position="126"/>
        <end position="136"/>
    </location>
</feature>
<evidence type="ECO:0000256" key="1">
    <source>
        <dbReference type="SAM" id="MobiDB-lite"/>
    </source>
</evidence>
<accession>A0A1H2K9V6</accession>
<protein>
    <submittedName>
        <fullName evidence="2">Uncharacterized protein</fullName>
    </submittedName>
</protein>
<feature type="compositionally biased region" description="Basic and acidic residues" evidence="1">
    <location>
        <begin position="7"/>
        <end position="20"/>
    </location>
</feature>
<feature type="compositionally biased region" description="Basic residues" evidence="1">
    <location>
        <begin position="155"/>
        <end position="165"/>
    </location>
</feature>
<dbReference type="Proteomes" id="UP000183180">
    <property type="component" value="Unassembled WGS sequence"/>
</dbReference>
<feature type="compositionally biased region" description="Basic and acidic residues" evidence="1">
    <location>
        <begin position="144"/>
        <end position="154"/>
    </location>
</feature>
<dbReference type="EMBL" id="FNLM01000034">
    <property type="protein sequence ID" value="SDU65343.1"/>
    <property type="molecule type" value="Genomic_DNA"/>
</dbReference>
<dbReference type="STRING" id="158898.SAMN04488548_1343003"/>
<proteinExistence type="predicted"/>
<sequence>MPPENPVIHDTRLGVDRTADGHTAPQQPASAEPAGELGELLAQLLDRLLLVTGRGEHGMAVERTTTEIGDDQHRAPGTDVHPRDAQRVPVDGQRILGSSNGFRPSEIWALGDQAVRGERVDLAVDRRGGQARRRGELIPGNRPTDPDRMQDRGRRSGRQLQRRRDHSPTHGTNVAVRVCTPGVVGRCREGRDRS</sequence>